<evidence type="ECO:0000256" key="1">
    <source>
        <dbReference type="ARBA" id="ARBA00022729"/>
    </source>
</evidence>
<dbReference type="PANTHER" id="PTHR46943:SF1">
    <property type="entry name" value="PENTRAXIN-RELATED PROTEIN PTX3"/>
    <property type="match status" value="1"/>
</dbReference>
<accession>A0ABS5APV9</accession>
<dbReference type="InterPro" id="IPR006558">
    <property type="entry name" value="LamG-like"/>
</dbReference>
<keyword evidence="1" id="KW-0732">Signal</keyword>
<sequence length="1090" mass="118435">MGEAATEVAASAAARQQNKPVQVAAKTTESSEVVANPDGTFTRTEHVSPVRAKRGESWVPIDLSLRTRPDGLVEPAASPVELRLSGGGTTQPLAVLGRDGREVGLGWDGPLPTPVLSADTATYREVYPGADLVVRATRTGFSQLLVVKNAEAAKNPKVRKVVFNSHTRNLTLGLEGGARARSAAAAQTGTDLKAVDNQGQVVFTGEASRMWDSSGEGTHTDRLTGPSQGGREAAMGVELAGSTLAVLPDAGFLDTAETRFPVYIDPEYWWNGARNHHTVVQDGWPNEENYDRRDGDLNELKAGYAYDWRSGKWIRSRSYVELNLTGVHDKIIHNAWFAADLFHSGGCEGDRPTEVHVTNGIDRHTTWNRQPQWTGHLGNINHTNNSEVCPRAQHTELPIADMVRTGVTERWSNLTLLLKAANEGDKLAWRRFNVNTPRLIVNYNSRPNPPVELSMEDGQIPCVRGANRPVVFTKTPSLRARLSDPDNGIMDAGFRILKGTPEQHTWNGQDYKADDVPSGSFARVVVPAGVITETGQVYTWHLWSGDHEVSSWSEMCEFTVDNTRPTPPAVSSEDYPTGGARGGAGQTGTFHLKANGVADVAYYRYTFTEDQVGVPVTRVEAAGIGGDAAIRFTPTLERPQWLSVQSFDRADNPSEVVHYGFIVARNEPTIAGLAAHWRLDGDLTDASGKNRPLNPSSTPVSAEGHIGKAGTFNGTSDHLRRPAFVDTSKSFSVSAWVRLDRDDQWATAVSQDSPDRPASTFYLQYAQAPKRWAFAMTDPSRPGGPRIESAVAPQLGVWTHLVGAYDSANGKLTLFVNGANQGEAVVTGWNGTGDLVVGAARFDNRAVDFFPGGIDEVKVYDRLLLPSEAAALANQAVLRAHYALNEGHGTTVADEVTKRTGTVHGNHTWVSEDYTEVRFAGDTGPNGGHITAPRPTVRTDGSYTVMAWVRIDELTGWAQSAVALGDPAFTPFSLEYRPERKQWGFLVSCAKDRECGWQTLSPANSAQVGRWVHLTGAYDASTRKAHLYVNGTLASTTEGVTGWNGTGDLLIGRAQWLNQHTNYWKGSVDDVKVFSGIPTEAKLRQLAVRS</sequence>
<feature type="region of interest" description="Disordered" evidence="3">
    <location>
        <begin position="1"/>
        <end position="32"/>
    </location>
</feature>
<evidence type="ECO:0000256" key="2">
    <source>
        <dbReference type="ARBA" id="ARBA00023157"/>
    </source>
</evidence>
<dbReference type="PANTHER" id="PTHR46943">
    <property type="entry name" value="PENTRAXIN-RELATED PROTEIN PTX3"/>
    <property type="match status" value="1"/>
</dbReference>
<dbReference type="EMBL" id="JAGIOO010000001">
    <property type="protein sequence ID" value="MBP2478605.1"/>
    <property type="molecule type" value="Genomic_DNA"/>
</dbReference>
<feature type="compositionally biased region" description="Polar residues" evidence="3">
    <location>
        <begin position="15"/>
        <end position="32"/>
    </location>
</feature>
<dbReference type="Gene3D" id="2.60.120.200">
    <property type="match status" value="2"/>
</dbReference>
<proteinExistence type="predicted"/>
<dbReference type="SMART" id="SM00560">
    <property type="entry name" value="LamGL"/>
    <property type="match status" value="2"/>
</dbReference>
<protein>
    <recommendedName>
        <fullName evidence="4">LamG-like jellyroll fold domain-containing protein</fullName>
    </recommendedName>
</protein>
<keyword evidence="2" id="KW-1015">Disulfide bond</keyword>
<evidence type="ECO:0000313" key="5">
    <source>
        <dbReference type="EMBL" id="MBP2478605.1"/>
    </source>
</evidence>
<dbReference type="Pfam" id="PF13385">
    <property type="entry name" value="Laminin_G_3"/>
    <property type="match status" value="2"/>
</dbReference>
<dbReference type="InterPro" id="IPR042837">
    <property type="entry name" value="PTX3"/>
</dbReference>
<dbReference type="InterPro" id="IPR013320">
    <property type="entry name" value="ConA-like_dom_sf"/>
</dbReference>
<evidence type="ECO:0000256" key="3">
    <source>
        <dbReference type="SAM" id="MobiDB-lite"/>
    </source>
</evidence>
<organism evidence="5 6">
    <name type="scientific">Crossiella equi</name>
    <dbReference type="NCBI Taxonomy" id="130796"/>
    <lineage>
        <taxon>Bacteria</taxon>
        <taxon>Bacillati</taxon>
        <taxon>Actinomycetota</taxon>
        <taxon>Actinomycetes</taxon>
        <taxon>Pseudonocardiales</taxon>
        <taxon>Pseudonocardiaceae</taxon>
        <taxon>Crossiella</taxon>
    </lineage>
</organism>
<keyword evidence="6" id="KW-1185">Reference proteome</keyword>
<feature type="domain" description="LamG-like jellyroll fold" evidence="4">
    <location>
        <begin position="941"/>
        <end position="1081"/>
    </location>
</feature>
<reference evidence="5 6" key="1">
    <citation type="submission" date="2021-03" db="EMBL/GenBank/DDBJ databases">
        <title>Sequencing the genomes of 1000 actinobacteria strains.</title>
        <authorList>
            <person name="Klenk H.-P."/>
        </authorList>
    </citation>
    <scope>NUCLEOTIDE SEQUENCE [LARGE SCALE GENOMIC DNA]</scope>
    <source>
        <strain evidence="5 6">DSM 44580</strain>
    </source>
</reference>
<feature type="region of interest" description="Disordered" evidence="3">
    <location>
        <begin position="210"/>
        <end position="230"/>
    </location>
</feature>
<feature type="compositionally biased region" description="Low complexity" evidence="3">
    <location>
        <begin position="1"/>
        <end position="14"/>
    </location>
</feature>
<dbReference type="Proteomes" id="UP001519363">
    <property type="component" value="Unassembled WGS sequence"/>
</dbReference>
<dbReference type="SUPFAM" id="SSF49899">
    <property type="entry name" value="Concanavalin A-like lectins/glucanases"/>
    <property type="match status" value="2"/>
</dbReference>
<comment type="caution">
    <text evidence="5">The sequence shown here is derived from an EMBL/GenBank/DDBJ whole genome shotgun (WGS) entry which is preliminary data.</text>
</comment>
<evidence type="ECO:0000259" key="4">
    <source>
        <dbReference type="SMART" id="SM00560"/>
    </source>
</evidence>
<feature type="region of interest" description="Disordered" evidence="3">
    <location>
        <begin position="686"/>
        <end position="706"/>
    </location>
</feature>
<evidence type="ECO:0000313" key="6">
    <source>
        <dbReference type="Proteomes" id="UP001519363"/>
    </source>
</evidence>
<name>A0ABS5APV9_9PSEU</name>
<gene>
    <name evidence="5" type="ORF">JOF53_007477</name>
</gene>
<dbReference type="RefSeq" id="WP_086786476.1">
    <property type="nucleotide sequence ID" value="NZ_JAGIOO010000001.1"/>
</dbReference>
<feature type="domain" description="LamG-like jellyroll fold" evidence="4">
    <location>
        <begin position="729"/>
        <end position="867"/>
    </location>
</feature>
<feature type="region of interest" description="Disordered" evidence="3">
    <location>
        <begin position="563"/>
        <end position="583"/>
    </location>
</feature>